<dbReference type="Gene3D" id="3.40.140.10">
    <property type="entry name" value="Cytidine Deaminase, domain 2"/>
    <property type="match status" value="1"/>
</dbReference>
<organism evidence="1 2">
    <name type="scientific">Cupriavidus basilensis</name>
    <dbReference type="NCBI Taxonomy" id="68895"/>
    <lineage>
        <taxon>Bacteria</taxon>
        <taxon>Pseudomonadati</taxon>
        <taxon>Pseudomonadota</taxon>
        <taxon>Betaproteobacteria</taxon>
        <taxon>Burkholderiales</taxon>
        <taxon>Burkholderiaceae</taxon>
        <taxon>Cupriavidus</taxon>
    </lineage>
</organism>
<gene>
    <name evidence="1" type="ORF">P3W85_06010</name>
</gene>
<protein>
    <submittedName>
        <fullName evidence="1">Formate dehydrogenase accessory sulfurtransferase FdhD</fullName>
    </submittedName>
</protein>
<evidence type="ECO:0000313" key="1">
    <source>
        <dbReference type="EMBL" id="MDF3832500.1"/>
    </source>
</evidence>
<dbReference type="SUPFAM" id="SSF53927">
    <property type="entry name" value="Cytidine deaminase-like"/>
    <property type="match status" value="1"/>
</dbReference>
<proteinExistence type="predicted"/>
<dbReference type="InterPro" id="IPR003786">
    <property type="entry name" value="FdhD"/>
</dbReference>
<dbReference type="Proteomes" id="UP001216674">
    <property type="component" value="Unassembled WGS sequence"/>
</dbReference>
<dbReference type="EMBL" id="JARJLM010000101">
    <property type="protein sequence ID" value="MDF3832500.1"/>
    <property type="molecule type" value="Genomic_DNA"/>
</dbReference>
<dbReference type="InterPro" id="IPR016193">
    <property type="entry name" value="Cytidine_deaminase-like"/>
</dbReference>
<sequence length="100" mass="11449">MSLRPELTQAAAPLIEEIEVVDEQGRARQVFLPGERPLTVYLDKRDGQPFLMSRSGVTQIGYRMAQRVNLTLFARCTGRHFLLYTGCERFRYQAPEQTSA</sequence>
<reference evidence="1 2" key="1">
    <citation type="submission" date="2023-03" db="EMBL/GenBank/DDBJ databases">
        <title>Draft assemblies of triclosan tolerant bacteria isolated from returned activated sludge.</title>
        <authorList>
            <person name="Van Hamelsveld S."/>
        </authorList>
    </citation>
    <scope>NUCLEOTIDE SEQUENCE [LARGE SCALE GENOMIC DNA]</scope>
    <source>
        <strain evidence="1 2">GW210010_S58</strain>
    </source>
</reference>
<dbReference type="RefSeq" id="WP_276264103.1">
    <property type="nucleotide sequence ID" value="NZ_JARJLM010000101.1"/>
</dbReference>
<accession>A0ABT6AIS1</accession>
<name>A0ABT6AIS1_9BURK</name>
<dbReference type="Pfam" id="PF02634">
    <property type="entry name" value="FdhD-NarQ"/>
    <property type="match status" value="1"/>
</dbReference>
<keyword evidence="2" id="KW-1185">Reference proteome</keyword>
<comment type="caution">
    <text evidence="1">The sequence shown here is derived from an EMBL/GenBank/DDBJ whole genome shotgun (WGS) entry which is preliminary data.</text>
</comment>
<evidence type="ECO:0000313" key="2">
    <source>
        <dbReference type="Proteomes" id="UP001216674"/>
    </source>
</evidence>